<proteinExistence type="predicted"/>
<sequence length="270" mass="28218">MSLQSEITTWRDAYDETGIGTHNPAYIGSILAVNGNYYTGNGIYDPSAAAPTYEIYDFNWYAGQGIDSNTSFGGKYLLYSESGFSWDTTYNSAIGSYSFVTNGSLDNLYLGYNPTSDTGVAPAASTLTTFDAYEPLLVVSGFDIAVDAVASSVFGVADGNSAISVSNSTFSGILANASLYDSATLNSAVIYSLAFDNTDISAFEFVLDNYLGSLGVDIDTATWAQIDTALADTGVSIAYYDEAGDYASGGVITEALASAAAVESDLLLAA</sequence>
<organism evidence="1 2">
    <name type="scientific">Brenneria goodwinii</name>
    <dbReference type="NCBI Taxonomy" id="1109412"/>
    <lineage>
        <taxon>Bacteria</taxon>
        <taxon>Pseudomonadati</taxon>
        <taxon>Pseudomonadota</taxon>
        <taxon>Gammaproteobacteria</taxon>
        <taxon>Enterobacterales</taxon>
        <taxon>Pectobacteriaceae</taxon>
        <taxon>Brenneria</taxon>
    </lineage>
</organism>
<gene>
    <name evidence="1" type="ORF">BIY26_06480</name>
</gene>
<accession>A0AAE8EQ58</accession>
<dbReference type="GeneID" id="70909458"/>
<evidence type="ECO:0000313" key="2">
    <source>
        <dbReference type="Proteomes" id="UP000285972"/>
    </source>
</evidence>
<comment type="caution">
    <text evidence="1">The sequence shown here is derived from an EMBL/GenBank/DDBJ whole genome shotgun (WGS) entry which is preliminary data.</text>
</comment>
<dbReference type="EMBL" id="MJLX01000012">
    <property type="protein sequence ID" value="RLM27126.1"/>
    <property type="molecule type" value="Genomic_DNA"/>
</dbReference>
<protein>
    <submittedName>
        <fullName evidence="1">Uncharacterized protein</fullName>
    </submittedName>
</protein>
<reference evidence="1 2" key="1">
    <citation type="submission" date="2016-09" db="EMBL/GenBank/DDBJ databases">
        <authorList>
            <person name="Doonan J."/>
            <person name="Pachebat J.A."/>
            <person name="Golyshin P.N."/>
            <person name="Denman S."/>
            <person name="Mcdonald J.E."/>
        </authorList>
    </citation>
    <scope>NUCLEOTIDE SEQUENCE [LARGE SCALE GENOMIC DNA]</scope>
    <source>
        <strain evidence="1 2">FRB141</strain>
    </source>
</reference>
<dbReference type="KEGG" id="bgj:AWC36_21785"/>
<name>A0AAE8EQ58_9GAMM</name>
<dbReference type="AlphaFoldDB" id="A0AAE8EQ58"/>
<dbReference type="RefSeq" id="WP_095835488.1">
    <property type="nucleotide sequence ID" value="NZ_CP014137.1"/>
</dbReference>
<dbReference type="Proteomes" id="UP000285972">
    <property type="component" value="Unassembled WGS sequence"/>
</dbReference>
<evidence type="ECO:0000313" key="1">
    <source>
        <dbReference type="EMBL" id="RLM27126.1"/>
    </source>
</evidence>